<sequence>MRLAISHLVVLLAHISATAVAHPIIHQRSTPFRSLGGLTTLVNSFDNAHTYSHAPNKYFHESTFHSHYDGRFASAEVPAQERTWHLRLMLKAYTDTMEKIGIRTWIMHGCLLGWWWGGALMPWDKDLDFLVDESGIREMGEWWNMTVHHFSAKELGLDGGGTTEEGGRRSEEWIRRGQHNHNPAVEDEATRLKREAWEKQVRKKGKKYMLEVNPNYTNTSTSDTYNFIDARWIDVSNGLYIDITALHIAPTTTTSPSYPQSSPDTDTDTDTDPSSTQLYTKDTHAYLSTQLFPLRRTSLEGVPINVPYAYEELLLEEYGDEALTESWYNGFAFQGGAWVQREAREEERKWFFERWGQERGRRAGSGRIAFGW</sequence>
<dbReference type="PANTHER" id="PTHR15407">
    <property type="entry name" value="FUKUTIN-RELATED"/>
    <property type="match status" value="1"/>
</dbReference>
<comment type="subcellular location">
    <subcellularLocation>
        <location evidence="1">Membrane</location>
        <topology evidence="1">Single-pass membrane protein</topology>
    </subcellularLocation>
</comment>
<feature type="signal peptide" evidence="6">
    <location>
        <begin position="1"/>
        <end position="21"/>
    </location>
</feature>
<feature type="compositionally biased region" description="Low complexity" evidence="5">
    <location>
        <begin position="251"/>
        <end position="264"/>
    </location>
</feature>
<evidence type="ECO:0000256" key="3">
    <source>
        <dbReference type="ARBA" id="ARBA00022989"/>
    </source>
</evidence>
<dbReference type="Pfam" id="PF04991">
    <property type="entry name" value="LicD"/>
    <property type="match status" value="1"/>
</dbReference>
<dbReference type="InterPro" id="IPR009644">
    <property type="entry name" value="FKTN/MNN4/W02B3.4-1"/>
</dbReference>
<reference evidence="8" key="1">
    <citation type="submission" date="2021-02" db="EMBL/GenBank/DDBJ databases">
        <authorList>
            <person name="Syme A R."/>
            <person name="Syme A R."/>
            <person name="Moolhuijzen P."/>
        </authorList>
    </citation>
    <scope>NUCLEOTIDE SEQUENCE</scope>
    <source>
        <strain evidence="8">W1-1</strain>
    </source>
</reference>
<protein>
    <submittedName>
        <fullName evidence="8">LicD domain containing protein</fullName>
    </submittedName>
</protein>
<evidence type="ECO:0000259" key="7">
    <source>
        <dbReference type="Pfam" id="PF04991"/>
    </source>
</evidence>
<gene>
    <name evidence="8" type="ORF">PTTW11_04961</name>
</gene>
<dbReference type="InterPro" id="IPR007074">
    <property type="entry name" value="LicD/FKTN/FKRP_NTP_transf"/>
</dbReference>
<feature type="chain" id="PRO_5044338127" evidence="6">
    <location>
        <begin position="22"/>
        <end position="372"/>
    </location>
</feature>
<dbReference type="Proteomes" id="UP000472372">
    <property type="component" value="Chromosome 4"/>
</dbReference>
<evidence type="ECO:0000256" key="6">
    <source>
        <dbReference type="SAM" id="SignalP"/>
    </source>
</evidence>
<dbReference type="AlphaFoldDB" id="A0A776AJ41"/>
<evidence type="ECO:0000313" key="8">
    <source>
        <dbReference type="EMBL" id="CAE7032261.1"/>
    </source>
</evidence>
<feature type="region of interest" description="Disordered" evidence="5">
    <location>
        <begin position="251"/>
        <end position="279"/>
    </location>
</feature>
<keyword evidence="6" id="KW-0732">Signal</keyword>
<dbReference type="GO" id="GO:0016020">
    <property type="term" value="C:membrane"/>
    <property type="evidence" value="ECO:0007669"/>
    <property type="project" value="UniProtKB-SubCell"/>
</dbReference>
<evidence type="ECO:0000256" key="4">
    <source>
        <dbReference type="ARBA" id="ARBA00023136"/>
    </source>
</evidence>
<organism evidence="8 9">
    <name type="scientific">Pyrenophora teres f. teres</name>
    <dbReference type="NCBI Taxonomy" id="97479"/>
    <lineage>
        <taxon>Eukaryota</taxon>
        <taxon>Fungi</taxon>
        <taxon>Dikarya</taxon>
        <taxon>Ascomycota</taxon>
        <taxon>Pezizomycotina</taxon>
        <taxon>Dothideomycetes</taxon>
        <taxon>Pleosporomycetidae</taxon>
        <taxon>Pleosporales</taxon>
        <taxon>Pleosporineae</taxon>
        <taxon>Pleosporaceae</taxon>
        <taxon>Pyrenophora</taxon>
    </lineage>
</organism>
<dbReference type="GO" id="GO:0009100">
    <property type="term" value="P:glycoprotein metabolic process"/>
    <property type="evidence" value="ECO:0007669"/>
    <property type="project" value="UniProtKB-ARBA"/>
</dbReference>
<evidence type="ECO:0000256" key="1">
    <source>
        <dbReference type="ARBA" id="ARBA00004167"/>
    </source>
</evidence>
<keyword evidence="4" id="KW-0472">Membrane</keyword>
<keyword evidence="2" id="KW-0812">Transmembrane</keyword>
<dbReference type="PANTHER" id="PTHR15407:SF32">
    <property type="entry name" value="PROTEIN (MNN4), PUTATIVE (AFU_ORTHOLOGUE AFUA_1G03790)-RELATED"/>
    <property type="match status" value="1"/>
</dbReference>
<accession>A0A776AJ41</accession>
<evidence type="ECO:0000313" key="9">
    <source>
        <dbReference type="Proteomes" id="UP000472372"/>
    </source>
</evidence>
<evidence type="ECO:0000256" key="2">
    <source>
        <dbReference type="ARBA" id="ARBA00022692"/>
    </source>
</evidence>
<keyword evidence="3" id="KW-1133">Transmembrane helix</keyword>
<evidence type="ECO:0000256" key="5">
    <source>
        <dbReference type="SAM" id="MobiDB-lite"/>
    </source>
</evidence>
<proteinExistence type="predicted"/>
<feature type="domain" description="LicD/FKTN/FKRP nucleotidyltransferase" evidence="7">
    <location>
        <begin position="99"/>
        <end position="147"/>
    </location>
</feature>
<dbReference type="EMBL" id="HG992980">
    <property type="protein sequence ID" value="CAE7032261.1"/>
    <property type="molecule type" value="Genomic_DNA"/>
</dbReference>
<name>A0A776AJ41_9PLEO</name>